<dbReference type="PANTHER" id="PTHR13539">
    <property type="entry name" value="CALMODULIN-LYSINE N-METHYLTRANSFERASE"/>
    <property type="match status" value="1"/>
</dbReference>
<feature type="compositionally biased region" description="Low complexity" evidence="9">
    <location>
        <begin position="28"/>
        <end position="44"/>
    </location>
</feature>
<dbReference type="Proteomes" id="UP001055439">
    <property type="component" value="Chromosome 10"/>
</dbReference>
<evidence type="ECO:0000256" key="3">
    <source>
        <dbReference type="ARBA" id="ARBA00011914"/>
    </source>
</evidence>
<dbReference type="InterPro" id="IPR025800">
    <property type="entry name" value="CaM-Lys-N-MeTrfase"/>
</dbReference>
<dbReference type="InterPro" id="IPR019410">
    <property type="entry name" value="Methyltransf_16"/>
</dbReference>
<accession>A0A9E7ESZ6</accession>
<dbReference type="EMBL" id="CP097503">
    <property type="protein sequence ID" value="URD83319.1"/>
    <property type="molecule type" value="Genomic_DNA"/>
</dbReference>
<organism evidence="10 11">
    <name type="scientific">Musa troglodytarum</name>
    <name type="common">fe'i banana</name>
    <dbReference type="NCBI Taxonomy" id="320322"/>
    <lineage>
        <taxon>Eukaryota</taxon>
        <taxon>Viridiplantae</taxon>
        <taxon>Streptophyta</taxon>
        <taxon>Embryophyta</taxon>
        <taxon>Tracheophyta</taxon>
        <taxon>Spermatophyta</taxon>
        <taxon>Magnoliopsida</taxon>
        <taxon>Liliopsida</taxon>
        <taxon>Zingiberales</taxon>
        <taxon>Musaceae</taxon>
        <taxon>Musa</taxon>
    </lineage>
</organism>
<dbReference type="InterPro" id="IPR029063">
    <property type="entry name" value="SAM-dependent_MTases_sf"/>
</dbReference>
<dbReference type="SUPFAM" id="SSF53335">
    <property type="entry name" value="S-adenosyl-L-methionine-dependent methyltransferases"/>
    <property type="match status" value="1"/>
</dbReference>
<evidence type="ECO:0000256" key="7">
    <source>
        <dbReference type="ARBA" id="ARBA00022679"/>
    </source>
</evidence>
<dbReference type="Pfam" id="PF10294">
    <property type="entry name" value="Methyltransf_16"/>
    <property type="match status" value="1"/>
</dbReference>
<evidence type="ECO:0000256" key="6">
    <source>
        <dbReference type="ARBA" id="ARBA00022603"/>
    </source>
</evidence>
<dbReference type="GO" id="GO:0032259">
    <property type="term" value="P:methylation"/>
    <property type="evidence" value="ECO:0007669"/>
    <property type="project" value="UniProtKB-KW"/>
</dbReference>
<keyword evidence="11" id="KW-1185">Reference proteome</keyword>
<evidence type="ECO:0000256" key="9">
    <source>
        <dbReference type="SAM" id="MobiDB-lite"/>
    </source>
</evidence>
<evidence type="ECO:0000256" key="5">
    <source>
        <dbReference type="ARBA" id="ARBA00022490"/>
    </source>
</evidence>
<keyword evidence="7" id="KW-0808">Transferase</keyword>
<dbReference type="Gene3D" id="3.40.50.150">
    <property type="entry name" value="Vaccinia Virus protein VP39"/>
    <property type="match status" value="1"/>
</dbReference>
<dbReference type="AlphaFoldDB" id="A0A9E7ESZ6"/>
<dbReference type="GO" id="GO:0018025">
    <property type="term" value="F:calmodulin-lysine N-methyltransferase activity"/>
    <property type="evidence" value="ECO:0007669"/>
    <property type="project" value="UniProtKB-EC"/>
</dbReference>
<dbReference type="EC" id="2.1.1.60" evidence="3"/>
<dbReference type="PANTHER" id="PTHR13539:SF3">
    <property type="entry name" value="CALMODULIN-LYSINE N-METHYLTRANSFERASE"/>
    <property type="match status" value="1"/>
</dbReference>
<sequence length="194" mass="21135">MDKGGMDAARPPPRSPASLRWSILRKSLLRRPSSSAPDDPSDVSTKNVSRKRGGGFNLIPCHPLDDSDSVEVLEATLRAKDLVGPRDVCIRYKLPLENGSGLVMIQRMEDCVDLNDFEISTRYDIDTTGLVCSWPSEDVLAYFCVNHPLMFRSKRVIELGSGYGLAGLAIAASSDAQEVVISDGNPNVVDCILL</sequence>
<feature type="region of interest" description="Disordered" evidence="9">
    <location>
        <begin position="28"/>
        <end position="49"/>
    </location>
</feature>
<keyword evidence="8" id="KW-0539">Nucleus</keyword>
<reference evidence="10" key="1">
    <citation type="submission" date="2022-05" db="EMBL/GenBank/DDBJ databases">
        <title>The Musa troglodytarum L. genome provides insights into the mechanism of non-climacteric behaviour and enrichment of carotenoids.</title>
        <authorList>
            <person name="Wang J."/>
        </authorList>
    </citation>
    <scope>NUCLEOTIDE SEQUENCE</scope>
    <source>
        <tissue evidence="10">Leaf</tissue>
    </source>
</reference>
<evidence type="ECO:0000256" key="2">
    <source>
        <dbReference type="ARBA" id="ARBA00004496"/>
    </source>
</evidence>
<comment type="subcellular location">
    <subcellularLocation>
        <location evidence="2">Cytoplasm</location>
    </subcellularLocation>
    <subcellularLocation>
        <location evidence="1">Nucleus</location>
    </subcellularLocation>
</comment>
<evidence type="ECO:0000313" key="11">
    <source>
        <dbReference type="Proteomes" id="UP001055439"/>
    </source>
</evidence>
<evidence type="ECO:0000313" key="10">
    <source>
        <dbReference type="EMBL" id="URD83319.1"/>
    </source>
</evidence>
<dbReference type="GO" id="GO:0005634">
    <property type="term" value="C:nucleus"/>
    <property type="evidence" value="ECO:0007669"/>
    <property type="project" value="UniProtKB-SubCell"/>
</dbReference>
<keyword evidence="6 10" id="KW-0489">Methyltransferase</keyword>
<proteinExistence type="predicted"/>
<protein>
    <recommendedName>
        <fullName evidence="4">Calmodulin-lysine N-methyltransferase</fullName>
        <ecNumber evidence="3">2.1.1.60</ecNumber>
    </recommendedName>
</protein>
<evidence type="ECO:0000256" key="1">
    <source>
        <dbReference type="ARBA" id="ARBA00004123"/>
    </source>
</evidence>
<name>A0A9E7ESZ6_9LILI</name>
<keyword evidence="5" id="KW-0963">Cytoplasm</keyword>
<dbReference type="GO" id="GO:0005737">
    <property type="term" value="C:cytoplasm"/>
    <property type="evidence" value="ECO:0007669"/>
    <property type="project" value="UniProtKB-SubCell"/>
</dbReference>
<evidence type="ECO:0000256" key="8">
    <source>
        <dbReference type="ARBA" id="ARBA00023242"/>
    </source>
</evidence>
<gene>
    <name evidence="10" type="ORF">MUK42_18832</name>
</gene>
<evidence type="ECO:0000256" key="4">
    <source>
        <dbReference type="ARBA" id="ARBA00020594"/>
    </source>
</evidence>